<gene>
    <name evidence="13" type="ORF">HK100_012897</name>
</gene>
<dbReference type="InterPro" id="IPR002058">
    <property type="entry name" value="PAP_assoc"/>
</dbReference>
<evidence type="ECO:0000256" key="9">
    <source>
        <dbReference type="ARBA" id="ARBA00022842"/>
    </source>
</evidence>
<feature type="compositionally biased region" description="Polar residues" evidence="10">
    <location>
        <begin position="245"/>
        <end position="264"/>
    </location>
</feature>
<dbReference type="EC" id="2.7.7.19" evidence="5"/>
<dbReference type="Gene3D" id="3.30.460.10">
    <property type="entry name" value="Beta Polymerase, domain 2"/>
    <property type="match status" value="1"/>
</dbReference>
<proteinExistence type="inferred from homology"/>
<feature type="domain" description="PAP-associated" evidence="11">
    <location>
        <begin position="924"/>
        <end position="993"/>
    </location>
</feature>
<feature type="region of interest" description="Disordered" evidence="10">
    <location>
        <begin position="1"/>
        <end position="46"/>
    </location>
</feature>
<evidence type="ECO:0000256" key="1">
    <source>
        <dbReference type="ARBA" id="ARBA00001936"/>
    </source>
</evidence>
<dbReference type="Proteomes" id="UP001211907">
    <property type="component" value="Unassembled WGS sequence"/>
</dbReference>
<dbReference type="GO" id="GO:1990817">
    <property type="term" value="F:poly(A) RNA polymerase activity"/>
    <property type="evidence" value="ECO:0007669"/>
    <property type="project" value="UniProtKB-EC"/>
</dbReference>
<sequence>MHHPYTFAQTAAPSTLTSPEPLLESSCPSSPSPSAGITYSNPESAEAIPSTATTGIFSFTSPPPQSVETPASSITTTFSAAVTATFTPHHQISDLDTADAPRSLFASGHRHRRSASEVALSSLPFANHATASIWADHVTRQTIPKFMDNNNSATNNGSALVLRHNNLHSQSLLSQTSNAQKYFASGSAAVLSKNIHRSGSLLDMSFYAAHQPELPHNHMRQLNHHESSSGDEAGTLFNFDEDTDITSSNPGRISNQNLRSSSLDGSVESASDAYTWVGSFDQNGITTAVKNSFWRTPGHAIDSALASGKASLLSPPVAGNYLSEYSTSEVSPAFSGGGGTGAAIVMPAGVGSVGRRGVNASPNNSQHIFHPRNSAGDVMMTTARFGSIGVNSRNIQNNAEVSGFNLPPALENANLIKAPTSPRIFPKEHSPLFLPNSSDSAKNIWGAPNISIGVSLLKSTTPSTESLKNYDPSRLVPSELLNSSNIHNNNVMPQQFFTLATTTPTTKIATATTIATENTASFNKKPQLKTKLNPLSAPFEFYPSTNFFGNEQQPSPERSNQNESYHEQQQQLFAKDSLSPITVSTAAVPFVSPFAMQILDTSLSFSSYQQKQNSAFYDYRNITSAKKGMDVNGMFYNHGSSLGNGGYSNSTSSGGGSGVGGLIATDLRIVKEIQTSKLKVDESKLTNEYFEQLTREAGVISFHICPTIDERGRQEVTFGNVFEVARRAFPDSNLHHFGSTALGFSLANADMDLSISLNDNYMQFTSAQLVEKLGAVMKSAGMRDVKLLTRARVPIVKIRDPVTGIRCDIGFQSNLVLYNTRLLKAYSQIDSRFRELVFIIKYWSKQRNINEPYFGTLSSYCFVLMIIHFLQIRGVLPCLQKIVGASRNTDGSDIPYVNVDGFNVYFFEQVHDLVEYWHCDNSESVGELVVAFFKYYSAEFPYKNTGVASVRTGGVVPKEEKGWTKEKQQEINRYGAVKDRYWLCVEDPFEITNNVGRPVDKETLFEVRGEFIRASKILCAGSISPDESVLSRVCEKAPVVISKKGAGGNGNGGGGNGGGMVRKW</sequence>
<comment type="cofactor">
    <cofactor evidence="1">
        <name>Mn(2+)</name>
        <dbReference type="ChEBI" id="CHEBI:29035"/>
    </cofactor>
</comment>
<comment type="cofactor">
    <cofactor evidence="2">
        <name>Mg(2+)</name>
        <dbReference type="ChEBI" id="CHEBI:18420"/>
    </cofactor>
</comment>
<feature type="domain" description="Poly(A) RNA polymerase mitochondrial-like central palm" evidence="12">
    <location>
        <begin position="718"/>
        <end position="828"/>
    </location>
</feature>
<evidence type="ECO:0000256" key="10">
    <source>
        <dbReference type="SAM" id="MobiDB-lite"/>
    </source>
</evidence>
<evidence type="ECO:0000256" key="6">
    <source>
        <dbReference type="ARBA" id="ARBA00022490"/>
    </source>
</evidence>
<dbReference type="AlphaFoldDB" id="A0AAD5T0U3"/>
<evidence type="ECO:0000256" key="5">
    <source>
        <dbReference type="ARBA" id="ARBA00012388"/>
    </source>
</evidence>
<dbReference type="SUPFAM" id="SSF81631">
    <property type="entry name" value="PAP/OAS1 substrate-binding domain"/>
    <property type="match status" value="1"/>
</dbReference>
<reference evidence="13" key="1">
    <citation type="submission" date="2020-05" db="EMBL/GenBank/DDBJ databases">
        <title>Phylogenomic resolution of chytrid fungi.</title>
        <authorList>
            <person name="Stajich J.E."/>
            <person name="Amses K."/>
            <person name="Simmons R."/>
            <person name="Seto K."/>
            <person name="Myers J."/>
            <person name="Bonds A."/>
            <person name="Quandt C.A."/>
            <person name="Barry K."/>
            <person name="Liu P."/>
            <person name="Grigoriev I."/>
            <person name="Longcore J.E."/>
            <person name="James T.Y."/>
        </authorList>
    </citation>
    <scope>NUCLEOTIDE SEQUENCE</scope>
    <source>
        <strain evidence="13">JEL0513</strain>
    </source>
</reference>
<keyword evidence="7" id="KW-0808">Transferase</keyword>
<evidence type="ECO:0000256" key="4">
    <source>
        <dbReference type="ARBA" id="ARBA00008593"/>
    </source>
</evidence>
<comment type="similarity">
    <text evidence="4">Belongs to the DNA polymerase type-B-like family.</text>
</comment>
<dbReference type="GO" id="GO:0031123">
    <property type="term" value="P:RNA 3'-end processing"/>
    <property type="evidence" value="ECO:0007669"/>
    <property type="project" value="TreeGrafter"/>
</dbReference>
<dbReference type="GO" id="GO:0046872">
    <property type="term" value="F:metal ion binding"/>
    <property type="evidence" value="ECO:0007669"/>
    <property type="project" value="UniProtKB-KW"/>
</dbReference>
<dbReference type="InterPro" id="IPR054708">
    <property type="entry name" value="MTPAP-like_central"/>
</dbReference>
<feature type="compositionally biased region" description="Low complexity" evidence="10">
    <location>
        <begin position="13"/>
        <end position="34"/>
    </location>
</feature>
<evidence type="ECO:0000256" key="8">
    <source>
        <dbReference type="ARBA" id="ARBA00022723"/>
    </source>
</evidence>
<feature type="region of interest" description="Disordered" evidence="10">
    <location>
        <begin position="546"/>
        <end position="571"/>
    </location>
</feature>
<dbReference type="EMBL" id="JADGJH010000983">
    <property type="protein sequence ID" value="KAJ3120202.1"/>
    <property type="molecule type" value="Genomic_DNA"/>
</dbReference>
<dbReference type="InterPro" id="IPR043519">
    <property type="entry name" value="NT_sf"/>
</dbReference>
<name>A0AAD5T0U3_9FUNG</name>
<keyword evidence="14" id="KW-1185">Reference proteome</keyword>
<dbReference type="PANTHER" id="PTHR12271">
    <property type="entry name" value="POLY A POLYMERASE CID PAP -RELATED"/>
    <property type="match status" value="1"/>
</dbReference>
<evidence type="ECO:0000259" key="12">
    <source>
        <dbReference type="Pfam" id="PF22600"/>
    </source>
</evidence>
<dbReference type="SUPFAM" id="SSF81301">
    <property type="entry name" value="Nucleotidyltransferase"/>
    <property type="match status" value="1"/>
</dbReference>
<protein>
    <recommendedName>
        <fullName evidence="5">polynucleotide adenylyltransferase</fullName>
        <ecNumber evidence="5">2.7.7.19</ecNumber>
    </recommendedName>
</protein>
<keyword evidence="6" id="KW-0963">Cytoplasm</keyword>
<accession>A0AAD5T0U3</accession>
<dbReference type="GO" id="GO:0010605">
    <property type="term" value="P:negative regulation of macromolecule metabolic process"/>
    <property type="evidence" value="ECO:0007669"/>
    <property type="project" value="UniProtKB-ARBA"/>
</dbReference>
<dbReference type="Gene3D" id="1.10.1410.10">
    <property type="match status" value="1"/>
</dbReference>
<evidence type="ECO:0000259" key="11">
    <source>
        <dbReference type="Pfam" id="PF03828"/>
    </source>
</evidence>
<dbReference type="PANTHER" id="PTHR12271:SF40">
    <property type="entry name" value="POLY(A) RNA POLYMERASE GLD2"/>
    <property type="match status" value="1"/>
</dbReference>
<organism evidence="13 14">
    <name type="scientific">Physocladia obscura</name>
    <dbReference type="NCBI Taxonomy" id="109957"/>
    <lineage>
        <taxon>Eukaryota</taxon>
        <taxon>Fungi</taxon>
        <taxon>Fungi incertae sedis</taxon>
        <taxon>Chytridiomycota</taxon>
        <taxon>Chytridiomycota incertae sedis</taxon>
        <taxon>Chytridiomycetes</taxon>
        <taxon>Chytridiales</taxon>
        <taxon>Chytriomycetaceae</taxon>
        <taxon>Physocladia</taxon>
    </lineage>
</organism>
<evidence type="ECO:0000256" key="7">
    <source>
        <dbReference type="ARBA" id="ARBA00022679"/>
    </source>
</evidence>
<evidence type="ECO:0000313" key="14">
    <source>
        <dbReference type="Proteomes" id="UP001211907"/>
    </source>
</evidence>
<dbReference type="Pfam" id="PF22600">
    <property type="entry name" value="MTPAP-like_central"/>
    <property type="match status" value="1"/>
</dbReference>
<dbReference type="GO" id="GO:0005737">
    <property type="term" value="C:cytoplasm"/>
    <property type="evidence" value="ECO:0007669"/>
    <property type="project" value="UniProtKB-SubCell"/>
</dbReference>
<dbReference type="Pfam" id="PF03828">
    <property type="entry name" value="PAP_assoc"/>
    <property type="match status" value="1"/>
</dbReference>
<keyword evidence="9" id="KW-0460">Magnesium</keyword>
<evidence type="ECO:0000256" key="3">
    <source>
        <dbReference type="ARBA" id="ARBA00004496"/>
    </source>
</evidence>
<feature type="region of interest" description="Disordered" evidence="10">
    <location>
        <begin position="222"/>
        <end position="264"/>
    </location>
</feature>
<keyword evidence="8" id="KW-0479">Metal-binding</keyword>
<evidence type="ECO:0000313" key="13">
    <source>
        <dbReference type="EMBL" id="KAJ3120202.1"/>
    </source>
</evidence>
<dbReference type="CDD" id="cd05402">
    <property type="entry name" value="NT_PAP_TUTase"/>
    <property type="match status" value="1"/>
</dbReference>
<comment type="caution">
    <text evidence="13">The sequence shown here is derived from an EMBL/GenBank/DDBJ whole genome shotgun (WGS) entry which is preliminary data.</text>
</comment>
<evidence type="ECO:0000256" key="2">
    <source>
        <dbReference type="ARBA" id="ARBA00001946"/>
    </source>
</evidence>
<feature type="region of interest" description="Disordered" evidence="10">
    <location>
        <begin position="1045"/>
        <end position="1064"/>
    </location>
</feature>
<comment type="subcellular location">
    <subcellularLocation>
        <location evidence="3">Cytoplasm</location>
    </subcellularLocation>
</comment>